<feature type="compositionally biased region" description="Polar residues" evidence="1">
    <location>
        <begin position="155"/>
        <end position="173"/>
    </location>
</feature>
<feature type="compositionally biased region" description="Polar residues" evidence="1">
    <location>
        <begin position="213"/>
        <end position="224"/>
    </location>
</feature>
<sequence length="357" mass="39252">MDHDKDTDVTTEDEIKTIKQNNNNNNNNNNKNLRFFGDTDQESVHSILKQPNHTTLRRYKSNNNTSSSSNNGTSNNRLQVPSRNLGGGGPRHHRSAGDVATSSAESTTEGDSSQQSQRSVVYLHAATVGDIPGPARSQRSGVARRAQSREELSSAGGSSRPLQQQTRTVSRSISVLAPWKPRHYREGMEVHYDNNESKTLGRNNGKPPKIPTSHHSTINRSNGGNRYKSKENHTTPQKQRVNKAMSIESLSRKNGSSQGQYRVPIDKKRSGLNSSTSVESLNQKQGRDRGVSSKKHSALNSSAMELNSNKSYRTATKKGSESSAKKSGAKVSRSASMPKDSRLTAGWFKLRNKKQGT</sequence>
<feature type="compositionally biased region" description="Polar residues" evidence="1">
    <location>
        <begin position="271"/>
        <end position="284"/>
    </location>
</feature>
<evidence type="ECO:0000313" key="3">
    <source>
        <dbReference type="Proteomes" id="UP001148838"/>
    </source>
</evidence>
<feature type="compositionally biased region" description="Polar residues" evidence="1">
    <location>
        <begin position="298"/>
        <end position="314"/>
    </location>
</feature>
<evidence type="ECO:0000313" key="2">
    <source>
        <dbReference type="EMBL" id="KAJ4428980.1"/>
    </source>
</evidence>
<feature type="compositionally biased region" description="Low complexity" evidence="1">
    <location>
        <begin position="325"/>
        <end position="336"/>
    </location>
</feature>
<proteinExistence type="predicted"/>
<keyword evidence="3" id="KW-1185">Reference proteome</keyword>
<feature type="region of interest" description="Disordered" evidence="1">
    <location>
        <begin position="192"/>
        <end position="357"/>
    </location>
</feature>
<comment type="caution">
    <text evidence="2">The sequence shown here is derived from an EMBL/GenBank/DDBJ whole genome shotgun (WGS) entry which is preliminary data.</text>
</comment>
<feature type="compositionally biased region" description="Low complexity" evidence="1">
    <location>
        <begin position="61"/>
        <end position="76"/>
    </location>
</feature>
<feature type="region of interest" description="Disordered" evidence="1">
    <location>
        <begin position="48"/>
        <end position="174"/>
    </location>
</feature>
<feature type="region of interest" description="Disordered" evidence="1">
    <location>
        <begin position="1"/>
        <end position="36"/>
    </location>
</feature>
<accession>A0ABQ8S504</accession>
<feature type="compositionally biased region" description="Low complexity" evidence="1">
    <location>
        <begin position="21"/>
        <end position="32"/>
    </location>
</feature>
<name>A0ABQ8S504_PERAM</name>
<organism evidence="2 3">
    <name type="scientific">Periplaneta americana</name>
    <name type="common">American cockroach</name>
    <name type="synonym">Blatta americana</name>
    <dbReference type="NCBI Taxonomy" id="6978"/>
    <lineage>
        <taxon>Eukaryota</taxon>
        <taxon>Metazoa</taxon>
        <taxon>Ecdysozoa</taxon>
        <taxon>Arthropoda</taxon>
        <taxon>Hexapoda</taxon>
        <taxon>Insecta</taxon>
        <taxon>Pterygota</taxon>
        <taxon>Neoptera</taxon>
        <taxon>Polyneoptera</taxon>
        <taxon>Dictyoptera</taxon>
        <taxon>Blattodea</taxon>
        <taxon>Blattoidea</taxon>
        <taxon>Blattidae</taxon>
        <taxon>Blattinae</taxon>
        <taxon>Periplaneta</taxon>
    </lineage>
</organism>
<evidence type="ECO:0000256" key="1">
    <source>
        <dbReference type="SAM" id="MobiDB-lite"/>
    </source>
</evidence>
<dbReference type="EMBL" id="JAJSOF020000036">
    <property type="protein sequence ID" value="KAJ4428980.1"/>
    <property type="molecule type" value="Genomic_DNA"/>
</dbReference>
<dbReference type="Proteomes" id="UP001148838">
    <property type="component" value="Unassembled WGS sequence"/>
</dbReference>
<feature type="compositionally biased region" description="Basic and acidic residues" evidence="1">
    <location>
        <begin position="1"/>
        <end position="17"/>
    </location>
</feature>
<feature type="compositionally biased region" description="Polar residues" evidence="1">
    <location>
        <begin position="248"/>
        <end position="260"/>
    </location>
</feature>
<feature type="compositionally biased region" description="Polar residues" evidence="1">
    <location>
        <begin position="100"/>
        <end position="119"/>
    </location>
</feature>
<protein>
    <submittedName>
        <fullName evidence="2">Uncharacterized protein</fullName>
    </submittedName>
</protein>
<gene>
    <name evidence="2" type="ORF">ANN_25976</name>
</gene>
<reference evidence="2 3" key="1">
    <citation type="journal article" date="2022" name="Allergy">
        <title>Genome assembly and annotation of Periplaneta americana reveal a comprehensive cockroach allergen profile.</title>
        <authorList>
            <person name="Wang L."/>
            <person name="Xiong Q."/>
            <person name="Saelim N."/>
            <person name="Wang L."/>
            <person name="Nong W."/>
            <person name="Wan A.T."/>
            <person name="Shi M."/>
            <person name="Liu X."/>
            <person name="Cao Q."/>
            <person name="Hui J.H.L."/>
            <person name="Sookrung N."/>
            <person name="Leung T.F."/>
            <person name="Tungtrongchitr A."/>
            <person name="Tsui S.K.W."/>
        </authorList>
    </citation>
    <scope>NUCLEOTIDE SEQUENCE [LARGE SCALE GENOMIC DNA]</scope>
    <source>
        <strain evidence="2">PWHHKU_190912</strain>
    </source>
</reference>